<dbReference type="InterPro" id="IPR010799">
    <property type="entry name" value="MlrC_C"/>
</dbReference>
<evidence type="ECO:0000259" key="2">
    <source>
        <dbReference type="Pfam" id="PF07364"/>
    </source>
</evidence>
<dbReference type="AlphaFoldDB" id="A0AB39HS26"/>
<dbReference type="InterPro" id="IPR009197">
    <property type="entry name" value="MlrC"/>
</dbReference>
<dbReference type="InterPro" id="IPR015995">
    <property type="entry name" value="MlrC_N"/>
</dbReference>
<organism evidence="3">
    <name type="scientific">Ornithinibacillus sp. 4-3</name>
    <dbReference type="NCBI Taxonomy" id="3231488"/>
    <lineage>
        <taxon>Bacteria</taxon>
        <taxon>Bacillati</taxon>
        <taxon>Bacillota</taxon>
        <taxon>Bacilli</taxon>
        <taxon>Bacillales</taxon>
        <taxon>Bacillaceae</taxon>
        <taxon>Ornithinibacillus</taxon>
    </lineage>
</organism>
<gene>
    <name evidence="3" type="ORF">AB4Y30_16460</name>
</gene>
<sequence>MTIVIGSMMQETNSFSPVPTTLEVFSNNYLYYGDEVLTMLTGTRTEIGGFLHVLQQTEKIVQPTIATKSIAGGKVTEDAYQHFKSEFLTRISKMQDIEGVLLALHGAMLTEQCDDPEGDLLSAIRNVVGTEIPIAITLDPHAHMTEQMLKHADVIVGYKTFPHVDHFETGIKAAELLLQTLSNQLNPVMEMKKISMLTSPEAQDDSEGPIKEIIDYCRELEETQDVEVVSFFPVQPWLDIPNTGTVALVVANANKSIAKSTADKVLEKAWSIRDTFIPKRLEPKEAIEFVKNNPSLNKPVVISESSDSTLAGAPGDCAFLLKALLENQFQDTAYVTIVDPEAVEEVYDYSEGTEVKLSVGHKLDKRWGNPVEITGLLHHKSEGKFLLQQTNVMENMGRTAVIKVGNIYVVICEISFSHLDPNSYSALGLEPQKAKIIGVKSTLHFRAFYRDIASKIILLNTLGVSNGDFGNFTWEQLTRPCWPLDSLE</sequence>
<reference evidence="3" key="1">
    <citation type="submission" date="2024-07" db="EMBL/GenBank/DDBJ databases">
        <title>Halotolerant mesophilic bacterium Ornithinibacillus sp. 4-3, sp. nov., isolated from soil.</title>
        <authorList>
            <person name="Sidarenka A.V."/>
            <person name="Guliayeva D.E."/>
            <person name="Leanovich S.I."/>
            <person name="Hileuskaya K.S."/>
            <person name="Akhremchuk A.E."/>
            <person name="Sikolenko M.A."/>
            <person name="Valentovich L.N."/>
        </authorList>
    </citation>
    <scope>NUCLEOTIDE SEQUENCE</scope>
    <source>
        <strain evidence="3">4-3</strain>
    </source>
</reference>
<proteinExistence type="predicted"/>
<evidence type="ECO:0000259" key="1">
    <source>
        <dbReference type="Pfam" id="PF07171"/>
    </source>
</evidence>
<dbReference type="Pfam" id="PF07364">
    <property type="entry name" value="DUF1485"/>
    <property type="match status" value="1"/>
</dbReference>
<dbReference type="EMBL" id="CP162599">
    <property type="protein sequence ID" value="XDK32578.1"/>
    <property type="molecule type" value="Genomic_DNA"/>
</dbReference>
<dbReference type="PIRSF" id="PIRSF012702">
    <property type="entry name" value="UCP012702"/>
    <property type="match status" value="1"/>
</dbReference>
<dbReference type="RefSeq" id="WP_368653266.1">
    <property type="nucleotide sequence ID" value="NZ_CP162599.1"/>
</dbReference>
<feature type="domain" description="Microcystin LR degradation protein MlrC N-terminal" evidence="2">
    <location>
        <begin position="3"/>
        <end position="288"/>
    </location>
</feature>
<accession>A0AB39HS26</accession>
<name>A0AB39HS26_9BACI</name>
<evidence type="ECO:0000313" key="3">
    <source>
        <dbReference type="EMBL" id="XDK32578.1"/>
    </source>
</evidence>
<protein>
    <submittedName>
        <fullName evidence="3">M81 family metallopeptidase</fullName>
    </submittedName>
</protein>
<dbReference type="Pfam" id="PF07171">
    <property type="entry name" value="MlrC_C"/>
    <property type="match status" value="1"/>
</dbReference>
<feature type="domain" description="Microcystin LR degradation protein MlrC C-terminal" evidence="1">
    <location>
        <begin position="302"/>
        <end position="475"/>
    </location>
</feature>